<accession>A0A5R9GD00</accession>
<dbReference type="Pfam" id="PF14518">
    <property type="entry name" value="Haem_oxygenas_2"/>
    <property type="match status" value="1"/>
</dbReference>
<keyword evidence="1" id="KW-0560">Oxidoreductase</keyword>
<comment type="caution">
    <text evidence="2">The sequence shown here is derived from an EMBL/GenBank/DDBJ whole genome shotgun (WGS) entry which is preliminary data.</text>
</comment>
<dbReference type="InterPro" id="IPR039068">
    <property type="entry name" value="PqqC-like"/>
</dbReference>
<protein>
    <submittedName>
        <fullName evidence="2">Iron-containing redox enzyme family protein</fullName>
    </submittedName>
</protein>
<dbReference type="EMBL" id="VCIW01000002">
    <property type="protein sequence ID" value="TLS53611.1"/>
    <property type="molecule type" value="Genomic_DNA"/>
</dbReference>
<evidence type="ECO:0000313" key="2">
    <source>
        <dbReference type="EMBL" id="TLS53611.1"/>
    </source>
</evidence>
<dbReference type="InterPro" id="IPR016084">
    <property type="entry name" value="Haem_Oase-like_multi-hlx"/>
</dbReference>
<organism evidence="2 3">
    <name type="scientific">Paenibacillus antri</name>
    <dbReference type="NCBI Taxonomy" id="2582848"/>
    <lineage>
        <taxon>Bacteria</taxon>
        <taxon>Bacillati</taxon>
        <taxon>Bacillota</taxon>
        <taxon>Bacilli</taxon>
        <taxon>Bacillales</taxon>
        <taxon>Paenibacillaceae</taxon>
        <taxon>Paenibacillus</taxon>
    </lineage>
</organism>
<gene>
    <name evidence="2" type="ORF">FE782_04890</name>
</gene>
<reference evidence="2 3" key="1">
    <citation type="submission" date="2019-05" db="EMBL/GenBank/DDBJ databases">
        <authorList>
            <person name="Narsing Rao M.P."/>
            <person name="Li W.J."/>
        </authorList>
    </citation>
    <scope>NUCLEOTIDE SEQUENCE [LARGE SCALE GENOMIC DNA]</scope>
    <source>
        <strain evidence="2 3">SYSU_K30003</strain>
    </source>
</reference>
<proteinExistence type="predicted"/>
<dbReference type="SMART" id="SM01236">
    <property type="entry name" value="Haem_oxygenase_2"/>
    <property type="match status" value="1"/>
</dbReference>
<evidence type="ECO:0000256" key="1">
    <source>
        <dbReference type="ARBA" id="ARBA00023002"/>
    </source>
</evidence>
<dbReference type="Proteomes" id="UP000309676">
    <property type="component" value="Unassembled WGS sequence"/>
</dbReference>
<dbReference type="RefSeq" id="WP_138192929.1">
    <property type="nucleotide sequence ID" value="NZ_VCIW01000002.1"/>
</dbReference>
<dbReference type="AlphaFoldDB" id="A0A5R9GD00"/>
<dbReference type="OrthoDB" id="9800756at2"/>
<dbReference type="Gene3D" id="1.20.910.10">
    <property type="entry name" value="Heme oxygenase-like"/>
    <property type="match status" value="1"/>
</dbReference>
<dbReference type="PANTHER" id="PTHR40279:SF3">
    <property type="entry name" value="4-AMINOBENZOATE SYNTHASE"/>
    <property type="match status" value="1"/>
</dbReference>
<name>A0A5R9GD00_9BACL</name>
<dbReference type="GO" id="GO:0016491">
    <property type="term" value="F:oxidoreductase activity"/>
    <property type="evidence" value="ECO:0007669"/>
    <property type="project" value="UniProtKB-KW"/>
</dbReference>
<dbReference type="SUPFAM" id="SSF48613">
    <property type="entry name" value="Heme oxygenase-like"/>
    <property type="match status" value="1"/>
</dbReference>
<evidence type="ECO:0000313" key="3">
    <source>
        <dbReference type="Proteomes" id="UP000309676"/>
    </source>
</evidence>
<keyword evidence="3" id="KW-1185">Reference proteome</keyword>
<dbReference type="PANTHER" id="PTHR40279">
    <property type="entry name" value="PQQC-LIKE PROTEIN"/>
    <property type="match status" value="1"/>
</dbReference>
<sequence>MTLIATKPQFMNKEEFRRALEQAIEGNAVAKAPFTTMWANGELQKEHFARWVEQHYAYVGPFAEYLAYIYANCPHEDARDFLLQNMWEEELGGDRHTDLLIRFGEACGTTRERIVGMKELLPETIGLQSWCYRMAFKENYLYATAALVVGLESQVPAIYRRQTPTLREKYGFTDEEVEFFDLHIVSDEIHGERGYQIVLEYAKTAEEQQRCIQIVEEATKMRRMYIAAISREFVGK</sequence>